<reference evidence="2" key="1">
    <citation type="journal article" date="2012" name="PLoS ONE">
        <title>Gene sets for utilization of primary and secondary nutrition supplies in the distal gut of endangered iberian lynx.</title>
        <authorList>
            <person name="Alcaide M."/>
            <person name="Messina E."/>
            <person name="Richter M."/>
            <person name="Bargiela R."/>
            <person name="Peplies J."/>
            <person name="Huws S.A."/>
            <person name="Newbold C.J."/>
            <person name="Golyshin P.N."/>
            <person name="Simon M.A."/>
            <person name="Lopez G."/>
            <person name="Yakimov M.M."/>
            <person name="Ferrer M."/>
        </authorList>
    </citation>
    <scope>NUCLEOTIDE SEQUENCE</scope>
</reference>
<proteinExistence type="predicted"/>
<evidence type="ECO:0000256" key="1">
    <source>
        <dbReference type="SAM" id="MobiDB-lite"/>
    </source>
</evidence>
<dbReference type="EMBL" id="AMCI01004849">
    <property type="protein sequence ID" value="EJW97270.1"/>
    <property type="molecule type" value="Genomic_DNA"/>
</dbReference>
<dbReference type="AlphaFoldDB" id="J9CBF3"/>
<feature type="compositionally biased region" description="Basic residues" evidence="1">
    <location>
        <begin position="31"/>
        <end position="45"/>
    </location>
</feature>
<gene>
    <name evidence="2" type="ORF">EVA_14623</name>
</gene>
<protein>
    <submittedName>
        <fullName evidence="2">Uncharacterized protein</fullName>
    </submittedName>
</protein>
<sequence>MSSSRRRISPSCAVTSSTAFLPGFFGIKRKRGRSVGHLTRAKRRTTGSSSSLT</sequence>
<organism evidence="2">
    <name type="scientific">gut metagenome</name>
    <dbReference type="NCBI Taxonomy" id="749906"/>
    <lineage>
        <taxon>unclassified sequences</taxon>
        <taxon>metagenomes</taxon>
        <taxon>organismal metagenomes</taxon>
    </lineage>
</organism>
<feature type="region of interest" description="Disordered" evidence="1">
    <location>
        <begin position="31"/>
        <end position="53"/>
    </location>
</feature>
<name>J9CBF3_9ZZZZ</name>
<accession>J9CBF3</accession>
<comment type="caution">
    <text evidence="2">The sequence shown here is derived from an EMBL/GenBank/DDBJ whole genome shotgun (WGS) entry which is preliminary data.</text>
</comment>
<evidence type="ECO:0000313" key="2">
    <source>
        <dbReference type="EMBL" id="EJW97270.1"/>
    </source>
</evidence>